<organism evidence="5 6">
    <name type="scientific">Arthrobacter globiformis</name>
    <dbReference type="NCBI Taxonomy" id="1665"/>
    <lineage>
        <taxon>Bacteria</taxon>
        <taxon>Bacillati</taxon>
        <taxon>Actinomycetota</taxon>
        <taxon>Actinomycetes</taxon>
        <taxon>Micrococcales</taxon>
        <taxon>Micrococcaceae</taxon>
        <taxon>Arthrobacter</taxon>
    </lineage>
</organism>
<feature type="active site" description="Proton acceptor" evidence="1">
    <location>
        <position position="89"/>
    </location>
</feature>
<feature type="domain" description="ENPP1-3/EXOG-like endonuclease/phosphodiesterase" evidence="3">
    <location>
        <begin position="28"/>
        <end position="218"/>
    </location>
</feature>
<evidence type="ECO:0000256" key="1">
    <source>
        <dbReference type="PIRSR" id="PIRSR640255-1"/>
    </source>
</evidence>
<keyword evidence="5" id="KW-0255">Endonuclease</keyword>
<dbReference type="InterPro" id="IPR001604">
    <property type="entry name" value="Endo_G_ENPP1-like_dom"/>
</dbReference>
<name>A0A328HK42_ARTGO</name>
<evidence type="ECO:0000313" key="6">
    <source>
        <dbReference type="Proteomes" id="UP000249166"/>
    </source>
</evidence>
<dbReference type="Gene3D" id="3.40.570.10">
    <property type="entry name" value="Extracellular Endonuclease, subunit A"/>
    <property type="match status" value="1"/>
</dbReference>
<dbReference type="InterPro" id="IPR044925">
    <property type="entry name" value="His-Me_finger_sf"/>
</dbReference>
<dbReference type="SUPFAM" id="SSF54060">
    <property type="entry name" value="His-Me finger endonucleases"/>
    <property type="match status" value="1"/>
</dbReference>
<protein>
    <submittedName>
        <fullName evidence="5">DNA/RNA non-specific endonuclease</fullName>
    </submittedName>
</protein>
<dbReference type="GO" id="GO:0003676">
    <property type="term" value="F:nucleic acid binding"/>
    <property type="evidence" value="ECO:0007669"/>
    <property type="project" value="InterPro"/>
</dbReference>
<keyword evidence="5" id="KW-0378">Hydrolase</keyword>
<dbReference type="SMART" id="SM00892">
    <property type="entry name" value="Endonuclease_NS"/>
    <property type="match status" value="1"/>
</dbReference>
<evidence type="ECO:0000259" key="3">
    <source>
        <dbReference type="SMART" id="SM00477"/>
    </source>
</evidence>
<keyword evidence="5" id="KW-0540">Nuclease</keyword>
<dbReference type="GO" id="GO:0016787">
    <property type="term" value="F:hydrolase activity"/>
    <property type="evidence" value="ECO:0007669"/>
    <property type="project" value="InterPro"/>
</dbReference>
<dbReference type="GO" id="GO:0004519">
    <property type="term" value="F:endonuclease activity"/>
    <property type="evidence" value="ECO:0007669"/>
    <property type="project" value="UniProtKB-KW"/>
</dbReference>
<dbReference type="EMBL" id="QLNP01000062">
    <property type="protein sequence ID" value="RAM38564.1"/>
    <property type="molecule type" value="Genomic_DNA"/>
</dbReference>
<dbReference type="SMART" id="SM00477">
    <property type="entry name" value="NUC"/>
    <property type="match status" value="1"/>
</dbReference>
<dbReference type="OrthoDB" id="104542at2"/>
<sequence length="273" mass="29872">MGEGYDPGFLREAVDLPGPDAPTVLLNYTHFSVRLLPARRLAAVTGVNIDGEALVPLGREGTWHYDPRVPQGLQTGPDVYQHNDLDRGHLVRRLDPVWGDDSTALAANQDTFSYPNAAPQAAAFNQGKELWAGLEDHVLRHASQFDARISVFTGPVLDAGDLPYRGIQIPRKFWKIAAWTMDGRLAAAGFLLDQSPLLGPEELARIIRERLLADEPPPLGPYRTFQVPIPQIAGLTRIALTRLADADRFTTGLPEGTPGGAVLPLTDLRQVRL</sequence>
<gene>
    <name evidence="5" type="ORF">DBZ45_05940</name>
</gene>
<comment type="caution">
    <text evidence="5">The sequence shown here is derived from an EMBL/GenBank/DDBJ whole genome shotgun (WGS) entry which is preliminary data.</text>
</comment>
<dbReference type="Proteomes" id="UP000249166">
    <property type="component" value="Unassembled WGS sequence"/>
</dbReference>
<evidence type="ECO:0000259" key="4">
    <source>
        <dbReference type="SMART" id="SM00892"/>
    </source>
</evidence>
<dbReference type="InterPro" id="IPR020821">
    <property type="entry name" value="ENPP1-3/EXOG-like_nuc-like"/>
</dbReference>
<dbReference type="PANTHER" id="PTHR13966">
    <property type="entry name" value="ENDONUCLEASE RELATED"/>
    <property type="match status" value="1"/>
</dbReference>
<evidence type="ECO:0000313" key="5">
    <source>
        <dbReference type="EMBL" id="RAM38564.1"/>
    </source>
</evidence>
<proteinExistence type="predicted"/>
<dbReference type="InterPro" id="IPR040255">
    <property type="entry name" value="Non-specific_endonuclease"/>
</dbReference>
<feature type="binding site" evidence="2">
    <location>
        <position position="125"/>
    </location>
    <ligand>
        <name>Mg(2+)</name>
        <dbReference type="ChEBI" id="CHEBI:18420"/>
        <note>catalytic</note>
    </ligand>
</feature>
<feature type="domain" description="DNA/RNA non-specific endonuclease/pyrophosphatase/phosphodiesterase" evidence="4">
    <location>
        <begin position="27"/>
        <end position="249"/>
    </location>
</feature>
<accession>A0A328HK42</accession>
<dbReference type="AlphaFoldDB" id="A0A328HK42"/>
<keyword evidence="2" id="KW-0479">Metal-binding</keyword>
<dbReference type="Pfam" id="PF01223">
    <property type="entry name" value="Endonuclease_NS"/>
    <property type="match status" value="1"/>
</dbReference>
<dbReference type="RefSeq" id="WP_111903022.1">
    <property type="nucleotide sequence ID" value="NZ_QLNP01000062.1"/>
</dbReference>
<evidence type="ECO:0000256" key="2">
    <source>
        <dbReference type="PIRSR" id="PIRSR640255-2"/>
    </source>
</evidence>
<reference evidence="5 6" key="1">
    <citation type="submission" date="2018-04" db="EMBL/GenBank/DDBJ databases">
        <title>Bacteria isolated from cave deposits of Manipur.</title>
        <authorList>
            <person name="Sahoo D."/>
            <person name="Sarangthem I."/>
            <person name="Nandeibam J."/>
        </authorList>
    </citation>
    <scope>NUCLEOTIDE SEQUENCE [LARGE SCALE GENOMIC DNA]</scope>
    <source>
        <strain evidence="6">mrc11</strain>
    </source>
</reference>
<dbReference type="PANTHER" id="PTHR13966:SF5">
    <property type="entry name" value="ENDONUCLEASE G, MITOCHONDRIAL"/>
    <property type="match status" value="1"/>
</dbReference>
<dbReference type="InterPro" id="IPR044929">
    <property type="entry name" value="DNA/RNA_non-sp_Endonuclease_sf"/>
</dbReference>
<dbReference type="GO" id="GO:0046872">
    <property type="term" value="F:metal ion binding"/>
    <property type="evidence" value="ECO:0007669"/>
    <property type="project" value="UniProtKB-KW"/>
</dbReference>